<name>A0A2G5HG85_CERBT</name>
<accession>A0A2G5HG85</accession>
<reference evidence="1 3" key="1">
    <citation type="submission" date="2015-10" db="EMBL/GenBank/DDBJ databases">
        <title>The cercosporin biosynthetic gene cluster was horizontally transferred to several fungal lineages and shown to be expanded in Cercospora beticola based on microsynteny with recipient genomes.</title>
        <authorList>
            <person name="De Jonge R."/>
            <person name="Ebert M.K."/>
            <person name="Suttle J.C."/>
            <person name="Jurick Ii W.M."/>
            <person name="Secor G.A."/>
            <person name="Thomma B.P."/>
            <person name="Van De Peer Y."/>
            <person name="Bolton M.D."/>
        </authorList>
    </citation>
    <scope>NUCLEOTIDE SEQUENCE [LARGE SCALE GENOMIC DNA]</scope>
    <source>
        <strain evidence="1 3">09-40</strain>
    </source>
</reference>
<evidence type="ECO:0000313" key="1">
    <source>
        <dbReference type="EMBL" id="PIA91548.1"/>
    </source>
</evidence>
<organism evidence="1 3">
    <name type="scientific">Cercospora beticola</name>
    <name type="common">Sugarbeet leaf spot fungus</name>
    <dbReference type="NCBI Taxonomy" id="122368"/>
    <lineage>
        <taxon>Eukaryota</taxon>
        <taxon>Fungi</taxon>
        <taxon>Dikarya</taxon>
        <taxon>Ascomycota</taxon>
        <taxon>Pezizomycotina</taxon>
        <taxon>Dothideomycetes</taxon>
        <taxon>Dothideomycetidae</taxon>
        <taxon>Mycosphaerellales</taxon>
        <taxon>Mycosphaerellaceae</taxon>
        <taxon>Cercospora</taxon>
    </lineage>
</organism>
<dbReference type="Proteomes" id="UP000230605">
    <property type="component" value="Chromosome 7"/>
</dbReference>
<dbReference type="EMBL" id="LKMD01000106">
    <property type="protein sequence ID" value="PIA91548.1"/>
    <property type="molecule type" value="Genomic_DNA"/>
</dbReference>
<evidence type="ECO:0008006" key="5">
    <source>
        <dbReference type="Google" id="ProtNLM"/>
    </source>
</evidence>
<evidence type="ECO:0000313" key="3">
    <source>
        <dbReference type="Proteomes" id="UP000230605"/>
    </source>
</evidence>
<dbReference type="OrthoDB" id="432970at2759"/>
<protein>
    <recommendedName>
        <fullName evidence="5">Suppressor of anucleate metulae protein B</fullName>
    </recommendedName>
</protein>
<dbReference type="AlphaFoldDB" id="A0A2G5HG85"/>
<dbReference type="EMBL" id="CP134190">
    <property type="protein sequence ID" value="WPB05921.1"/>
    <property type="molecule type" value="Genomic_DNA"/>
</dbReference>
<sequence length="452" mass="50640">MASTTTTPPPTGGTASNTNCTACGAIAPRPHLTCFDCTEGVNVNGDVDSIQYCTARCRDVAAAEHKGDCEKRNVRKQIYRAGELLQSSFYKFQDLNFITQISQTKKEKDILYYYEVAPFRRTTVFETSPYKITSDANDAHAIMSIFRCDLALGTHFKLSKKLLGGISKYIEEVGFDDVAGKLKTKLVYPNGRVHESSCGHEVLCVQTHADESYVIDITGAQYGQFEAVLPLDTAVSFYGNKLSAIWPHGHYSAQLLRETLRHLAGGTGISPRDRIIPAYMATLFNKLLAAWEKSHATHIGTLLNSKQNEYKLLEATIEKLVVEASLQGRLVLRKNPPIKVFPLIDYADNVQGALDKPVVTVISKEYTGSRIAKKYRRHVLNRERRERPEKWKNVIQPTLARNGSINVWVDSESRTHERMSSMKSEYGEAFMTAQMAIMEKAATYWTHEALAN</sequence>
<gene>
    <name evidence="1" type="ORF">CB0940_09739</name>
    <name evidence="2" type="ORF">RHO25_010576</name>
</gene>
<proteinExistence type="predicted"/>
<evidence type="ECO:0000313" key="4">
    <source>
        <dbReference type="Proteomes" id="UP001302367"/>
    </source>
</evidence>
<evidence type="ECO:0000313" key="2">
    <source>
        <dbReference type="EMBL" id="WPB05921.1"/>
    </source>
</evidence>
<dbReference type="Proteomes" id="UP001302367">
    <property type="component" value="Chromosome 7"/>
</dbReference>
<reference evidence="2 4" key="2">
    <citation type="submission" date="2023-09" db="EMBL/GenBank/DDBJ databases">
        <title>Complete-Gapless Cercospora beticola genome.</title>
        <authorList>
            <person name="Wyatt N.A."/>
            <person name="Spanner R.E."/>
            <person name="Bolton M.D."/>
        </authorList>
    </citation>
    <scope>NUCLEOTIDE SEQUENCE [LARGE SCALE GENOMIC DNA]</scope>
    <source>
        <strain evidence="2">Cb09-40</strain>
    </source>
</reference>
<keyword evidence="4" id="KW-1185">Reference proteome</keyword>